<comment type="caution">
    <text evidence="1">The sequence shown here is derived from an EMBL/GenBank/DDBJ whole genome shotgun (WGS) entry which is preliminary data.</text>
</comment>
<gene>
    <name evidence="1" type="ORF">DIT97_05085</name>
</gene>
<evidence type="ECO:0000313" key="1">
    <source>
        <dbReference type="EMBL" id="HCO22451.1"/>
    </source>
</evidence>
<organism evidence="1 2">
    <name type="scientific">Gimesia maris</name>
    <dbReference type="NCBI Taxonomy" id="122"/>
    <lineage>
        <taxon>Bacteria</taxon>
        <taxon>Pseudomonadati</taxon>
        <taxon>Planctomycetota</taxon>
        <taxon>Planctomycetia</taxon>
        <taxon>Planctomycetales</taxon>
        <taxon>Planctomycetaceae</taxon>
        <taxon>Gimesia</taxon>
    </lineage>
</organism>
<proteinExistence type="predicted"/>
<evidence type="ECO:0000313" key="2">
    <source>
        <dbReference type="Proteomes" id="UP000263642"/>
    </source>
</evidence>
<protein>
    <submittedName>
        <fullName evidence="1">Uncharacterized protein</fullName>
    </submittedName>
</protein>
<feature type="non-terminal residue" evidence="1">
    <location>
        <position position="67"/>
    </location>
</feature>
<dbReference type="AlphaFoldDB" id="A0A3D3R0S9"/>
<dbReference type="Proteomes" id="UP000263642">
    <property type="component" value="Unassembled WGS sequence"/>
</dbReference>
<reference evidence="1 2" key="1">
    <citation type="journal article" date="2018" name="Nat. Biotechnol.">
        <title>A standardized bacterial taxonomy based on genome phylogeny substantially revises the tree of life.</title>
        <authorList>
            <person name="Parks D.H."/>
            <person name="Chuvochina M."/>
            <person name="Waite D.W."/>
            <person name="Rinke C."/>
            <person name="Skarshewski A."/>
            <person name="Chaumeil P.A."/>
            <person name="Hugenholtz P."/>
        </authorList>
    </citation>
    <scope>NUCLEOTIDE SEQUENCE [LARGE SCALE GENOMIC DNA]</scope>
    <source>
        <strain evidence="1">UBA9375</strain>
    </source>
</reference>
<dbReference type="EMBL" id="DQAY01000033">
    <property type="protein sequence ID" value="HCO22451.1"/>
    <property type="molecule type" value="Genomic_DNA"/>
</dbReference>
<name>A0A3D3R0S9_9PLAN</name>
<accession>A0A3D3R0S9</accession>
<sequence length="67" mass="7673">MKSNTVETIRLKYPKHILRPEDFLTFYEMDGFLADWTQLGFDDDDLQHVQLCVMAGPEKADLIPGTG</sequence>